<dbReference type="PANTHER" id="PTHR23188:SF12">
    <property type="entry name" value="RNA POLYMERASE II-ASSOCIATED FACTOR 1 HOMOLOG"/>
    <property type="match status" value="1"/>
</dbReference>
<evidence type="ECO:0000313" key="5">
    <source>
        <dbReference type="EMBL" id="EDK44251.1"/>
    </source>
</evidence>
<dbReference type="GO" id="GO:0003682">
    <property type="term" value="F:chromatin binding"/>
    <property type="evidence" value="ECO:0007669"/>
    <property type="project" value="TreeGrafter"/>
</dbReference>
<dbReference type="VEuPathDB" id="FungiDB:LELG_02430"/>
<keyword evidence="3" id="KW-0539">Nucleus</keyword>
<comment type="similarity">
    <text evidence="2">Belongs to the PAF1 family.</text>
</comment>
<dbReference type="InterPro" id="IPR007133">
    <property type="entry name" value="RNA_pol_II-assoc_Paf1"/>
</dbReference>
<feature type="compositionally biased region" description="Basic and acidic residues" evidence="4">
    <location>
        <begin position="468"/>
        <end position="477"/>
    </location>
</feature>
<evidence type="ECO:0000256" key="1">
    <source>
        <dbReference type="ARBA" id="ARBA00004123"/>
    </source>
</evidence>
<gene>
    <name evidence="5" type="ORF">LELG_02430</name>
</gene>
<protein>
    <recommendedName>
        <fullName evidence="7">RNA polymerase II-associated protein 1</fullName>
    </recommendedName>
</protein>
<organism evidence="5 6">
    <name type="scientific">Lodderomyces elongisporus (strain ATCC 11503 / CBS 2605 / JCM 1781 / NBRC 1676 / NRRL YB-4239)</name>
    <name type="common">Yeast</name>
    <name type="synonym">Saccharomyces elongisporus</name>
    <dbReference type="NCBI Taxonomy" id="379508"/>
    <lineage>
        <taxon>Eukaryota</taxon>
        <taxon>Fungi</taxon>
        <taxon>Dikarya</taxon>
        <taxon>Ascomycota</taxon>
        <taxon>Saccharomycotina</taxon>
        <taxon>Pichiomycetes</taxon>
        <taxon>Debaryomycetaceae</taxon>
        <taxon>Candida/Lodderomyces clade</taxon>
        <taxon>Lodderomyces</taxon>
    </lineage>
</organism>
<dbReference type="GO" id="GO:0006368">
    <property type="term" value="P:transcription elongation by RNA polymerase II"/>
    <property type="evidence" value="ECO:0007669"/>
    <property type="project" value="InterPro"/>
</dbReference>
<feature type="compositionally biased region" description="Acidic residues" evidence="4">
    <location>
        <begin position="411"/>
        <end position="447"/>
    </location>
</feature>
<dbReference type="PANTHER" id="PTHR23188">
    <property type="entry name" value="RNA POLYMERASE II-ASSOCIATED FACTOR 1 HOMOLOG"/>
    <property type="match status" value="1"/>
</dbReference>
<accession>A5DYJ3</accession>
<name>A5DYJ3_LODEL</name>
<comment type="subcellular location">
    <subcellularLocation>
        <location evidence="1">Nucleus</location>
    </subcellularLocation>
</comment>
<dbReference type="OrthoDB" id="10260285at2759"/>
<sequence length="491" mass="56470">MSHKPVRQDYIAKIRYTNNLPPPPLNPKYIEYNTTNPISPKVEAEQLLSSLFRKENFQNLLGRIDDFSGLELNLLNNAGFFAGDSTVVGQLSKNGQPVHLHPKDRALLRDAGIGKINKSEPGVSFLRRTEYISERSLPKAAHSVTAHTEEVKVNEKLKNNESHSLDADAQLNAVEETFTAANSTLLDVSSLKHPRKRHLKAVDAWPLLPDTQMMDNVLMNLRFLGSASIDRELKDLKRKRGTAFNEKFERQKQESSIFKPINSEDGEWMSMFEVNDISQAEQVHQKLNSTAPEQPINLLDLDDESASNYNFKFVHNYDMQYQEYPEVNQELAIKFIPDDEHKDTKAPTKKRKVAYYLPVTGKIELRKHRLSTNSEINKFVKERTYDEVAFKLREPSTNELKEMDRARSEFDPMEYEGDDDDEEEEDDDDEEELEDGEDYEEREEQEELESRQGRSNGNAESGADQESVDGKVKHDREDAENEEGESHNEDF</sequence>
<dbReference type="eggNOG" id="KOG2478">
    <property type="taxonomic scope" value="Eukaryota"/>
</dbReference>
<dbReference type="GO" id="GO:0000993">
    <property type="term" value="F:RNA polymerase II complex binding"/>
    <property type="evidence" value="ECO:0007669"/>
    <property type="project" value="TreeGrafter"/>
</dbReference>
<reference evidence="5 6" key="1">
    <citation type="journal article" date="2009" name="Nature">
        <title>Evolution of pathogenicity and sexual reproduction in eight Candida genomes.</title>
        <authorList>
            <person name="Butler G."/>
            <person name="Rasmussen M.D."/>
            <person name="Lin M.F."/>
            <person name="Santos M.A."/>
            <person name="Sakthikumar S."/>
            <person name="Munro C.A."/>
            <person name="Rheinbay E."/>
            <person name="Grabherr M."/>
            <person name="Forche A."/>
            <person name="Reedy J.L."/>
            <person name="Agrafioti I."/>
            <person name="Arnaud M.B."/>
            <person name="Bates S."/>
            <person name="Brown A.J."/>
            <person name="Brunke S."/>
            <person name="Costanzo M.C."/>
            <person name="Fitzpatrick D.A."/>
            <person name="de Groot P.W."/>
            <person name="Harris D."/>
            <person name="Hoyer L.L."/>
            <person name="Hube B."/>
            <person name="Klis F.M."/>
            <person name="Kodira C."/>
            <person name="Lennard N."/>
            <person name="Logue M.E."/>
            <person name="Martin R."/>
            <person name="Neiman A.M."/>
            <person name="Nikolaou E."/>
            <person name="Quail M.A."/>
            <person name="Quinn J."/>
            <person name="Santos M.C."/>
            <person name="Schmitzberger F.F."/>
            <person name="Sherlock G."/>
            <person name="Shah P."/>
            <person name="Silverstein K.A."/>
            <person name="Skrzypek M.S."/>
            <person name="Soll D."/>
            <person name="Staggs R."/>
            <person name="Stansfield I."/>
            <person name="Stumpf M.P."/>
            <person name="Sudbery P.E."/>
            <person name="Srikantha T."/>
            <person name="Zeng Q."/>
            <person name="Berman J."/>
            <person name="Berriman M."/>
            <person name="Heitman J."/>
            <person name="Gow N.A."/>
            <person name="Lorenz M.C."/>
            <person name="Birren B.W."/>
            <person name="Kellis M."/>
            <person name="Cuomo C.A."/>
        </authorList>
    </citation>
    <scope>NUCLEOTIDE SEQUENCE [LARGE SCALE GENOMIC DNA]</scope>
    <source>
        <strain evidence="6">ATCC 11503 / BCRC 21390 / CBS 2605 / JCM 1781 / NBRC 1676 / NRRL YB-4239</strain>
    </source>
</reference>
<dbReference type="GO" id="GO:0016593">
    <property type="term" value="C:Cdc73/Paf1 complex"/>
    <property type="evidence" value="ECO:0007669"/>
    <property type="project" value="InterPro"/>
</dbReference>
<evidence type="ECO:0000256" key="3">
    <source>
        <dbReference type="ARBA" id="ARBA00023242"/>
    </source>
</evidence>
<dbReference type="AlphaFoldDB" id="A5DYJ3"/>
<dbReference type="KEGG" id="lel:PVL30_003274"/>
<evidence type="ECO:0008006" key="7">
    <source>
        <dbReference type="Google" id="ProtNLM"/>
    </source>
</evidence>
<dbReference type="EMBL" id="CH981526">
    <property type="protein sequence ID" value="EDK44251.1"/>
    <property type="molecule type" value="Genomic_DNA"/>
</dbReference>
<dbReference type="OMA" id="LVCRIKY"/>
<dbReference type="InParanoid" id="A5DYJ3"/>
<dbReference type="HOGENOM" id="CLU_021991_3_1_1"/>
<evidence type="ECO:0000256" key="2">
    <source>
        <dbReference type="ARBA" id="ARBA00007560"/>
    </source>
</evidence>
<dbReference type="GeneID" id="5233234"/>
<dbReference type="Pfam" id="PF03985">
    <property type="entry name" value="Paf1"/>
    <property type="match status" value="1"/>
</dbReference>
<dbReference type="FunCoup" id="A5DYJ3">
    <property type="interactions" value="302"/>
</dbReference>
<feature type="region of interest" description="Disordered" evidence="4">
    <location>
        <begin position="400"/>
        <end position="491"/>
    </location>
</feature>
<keyword evidence="6" id="KW-1185">Reference proteome</keyword>
<dbReference type="Proteomes" id="UP000001996">
    <property type="component" value="Unassembled WGS sequence"/>
</dbReference>
<dbReference type="STRING" id="379508.A5DYJ3"/>
<proteinExistence type="inferred from homology"/>
<feature type="compositionally biased region" description="Basic and acidic residues" evidence="4">
    <location>
        <begin position="400"/>
        <end position="410"/>
    </location>
</feature>
<evidence type="ECO:0000256" key="4">
    <source>
        <dbReference type="SAM" id="MobiDB-lite"/>
    </source>
</evidence>
<evidence type="ECO:0000313" key="6">
    <source>
        <dbReference type="Proteomes" id="UP000001996"/>
    </source>
</evidence>